<keyword evidence="1" id="KW-0472">Membrane</keyword>
<keyword evidence="1" id="KW-1133">Transmembrane helix</keyword>
<dbReference type="EMBL" id="SODV01000001">
    <property type="protein sequence ID" value="TDX01646.1"/>
    <property type="molecule type" value="Genomic_DNA"/>
</dbReference>
<evidence type="ECO:0000313" key="3">
    <source>
        <dbReference type="Proteomes" id="UP000294498"/>
    </source>
</evidence>
<keyword evidence="1" id="KW-0812">Transmembrane</keyword>
<proteinExistence type="predicted"/>
<evidence type="ECO:0000313" key="2">
    <source>
        <dbReference type="EMBL" id="TDX01646.1"/>
    </source>
</evidence>
<protein>
    <submittedName>
        <fullName evidence="2">Uncharacterized protein</fullName>
    </submittedName>
</protein>
<accession>A0A4R8DUM8</accession>
<feature type="transmembrane region" description="Helical" evidence="1">
    <location>
        <begin position="107"/>
        <end position="132"/>
    </location>
</feature>
<dbReference type="Proteomes" id="UP000294498">
    <property type="component" value="Unassembled WGS sequence"/>
</dbReference>
<evidence type="ECO:0000256" key="1">
    <source>
        <dbReference type="SAM" id="Phobius"/>
    </source>
</evidence>
<name>A0A4R8DUM8_9BACT</name>
<dbReference type="AlphaFoldDB" id="A0A4R8DUM8"/>
<reference evidence="2 3" key="1">
    <citation type="submission" date="2019-03" db="EMBL/GenBank/DDBJ databases">
        <title>Genomic Encyclopedia of Type Strains, Phase IV (KMG-IV): sequencing the most valuable type-strain genomes for metagenomic binning, comparative biology and taxonomic classification.</title>
        <authorList>
            <person name="Goeker M."/>
        </authorList>
    </citation>
    <scope>NUCLEOTIDE SEQUENCE [LARGE SCALE GENOMIC DNA]</scope>
    <source>
        <strain evidence="2 3">DSM 100059</strain>
    </source>
</reference>
<keyword evidence="3" id="KW-1185">Reference proteome</keyword>
<comment type="caution">
    <text evidence="2">The sequence shown here is derived from an EMBL/GenBank/DDBJ whole genome shotgun (WGS) entry which is preliminary data.</text>
</comment>
<feature type="transmembrane region" description="Helical" evidence="1">
    <location>
        <begin position="12"/>
        <end position="36"/>
    </location>
</feature>
<organism evidence="2 3">
    <name type="scientific">Dinghuibacter silviterrae</name>
    <dbReference type="NCBI Taxonomy" id="1539049"/>
    <lineage>
        <taxon>Bacteria</taxon>
        <taxon>Pseudomonadati</taxon>
        <taxon>Bacteroidota</taxon>
        <taxon>Chitinophagia</taxon>
        <taxon>Chitinophagales</taxon>
        <taxon>Chitinophagaceae</taxon>
        <taxon>Dinghuibacter</taxon>
    </lineage>
</organism>
<feature type="transmembrane region" description="Helical" evidence="1">
    <location>
        <begin position="48"/>
        <end position="67"/>
    </location>
</feature>
<sequence>MTVGAYFRSLTVLHAALLAGQLLFACILFVVVRQQVRRMVVALPVNPWLYVALGVTFAVLAAAHFVYRSRVDRAREKETLADQLTAYRTAFAGRDMALNSLSTVGNILFFLCGNTDYIAITGMAVLIFAVWWPTKAKVKDVLGLEGLDNPDALIGGS</sequence>
<gene>
    <name evidence="2" type="ORF">EDB95_2687</name>
</gene>